<dbReference type="CDD" id="cd03352">
    <property type="entry name" value="LbH_LpxD"/>
    <property type="match status" value="1"/>
</dbReference>
<feature type="active site" description="Proton acceptor" evidence="7">
    <location>
        <position position="238"/>
    </location>
</feature>
<dbReference type="InterPro" id="IPR001451">
    <property type="entry name" value="Hexapep"/>
</dbReference>
<dbReference type="EMBL" id="FQXG01000007">
    <property type="protein sequence ID" value="SHI10699.1"/>
    <property type="molecule type" value="Genomic_DNA"/>
</dbReference>
<keyword evidence="4 7" id="KW-0677">Repeat</keyword>
<proteinExistence type="inferred from homology"/>
<organism evidence="9 10">
    <name type="scientific">Ferrimonas marina</name>
    <dbReference type="NCBI Taxonomy" id="299255"/>
    <lineage>
        <taxon>Bacteria</taxon>
        <taxon>Pseudomonadati</taxon>
        <taxon>Pseudomonadota</taxon>
        <taxon>Gammaproteobacteria</taxon>
        <taxon>Alteromonadales</taxon>
        <taxon>Ferrimonadaceae</taxon>
        <taxon>Ferrimonas</taxon>
    </lineage>
</organism>
<evidence type="ECO:0000256" key="7">
    <source>
        <dbReference type="HAMAP-Rule" id="MF_00523"/>
    </source>
</evidence>
<dbReference type="RefSeq" id="WP_067660632.1">
    <property type="nucleotide sequence ID" value="NZ_FQXG01000007.1"/>
</dbReference>
<keyword evidence="10" id="KW-1185">Reference proteome</keyword>
<dbReference type="InterPro" id="IPR011004">
    <property type="entry name" value="Trimer_LpxA-like_sf"/>
</dbReference>
<protein>
    <recommendedName>
        <fullName evidence="7">UDP-3-O-acylglucosamine N-acyltransferase</fullName>
        <ecNumber evidence="7">2.3.1.191</ecNumber>
    </recommendedName>
</protein>
<dbReference type="GO" id="GO:0016410">
    <property type="term" value="F:N-acyltransferase activity"/>
    <property type="evidence" value="ECO:0007669"/>
    <property type="project" value="InterPro"/>
</dbReference>
<evidence type="ECO:0000256" key="6">
    <source>
        <dbReference type="ARBA" id="ARBA00023315"/>
    </source>
</evidence>
<dbReference type="PANTHER" id="PTHR43378">
    <property type="entry name" value="UDP-3-O-ACYLGLUCOSAMINE N-ACYLTRANSFERASE"/>
    <property type="match status" value="1"/>
</dbReference>
<comment type="pathway">
    <text evidence="7">Bacterial outer membrane biogenesis; LPS lipid A biosynthesis.</text>
</comment>
<accession>A0A1M5YFM5</accession>
<dbReference type="SUPFAM" id="SSF51161">
    <property type="entry name" value="Trimeric LpxA-like enzymes"/>
    <property type="match status" value="1"/>
</dbReference>
<dbReference type="GO" id="GO:0103118">
    <property type="term" value="F:UDP-3-O-[(3R)-3-hydroxyacyl]-glucosamine N-acyltransferase activity"/>
    <property type="evidence" value="ECO:0007669"/>
    <property type="project" value="UniProtKB-EC"/>
</dbReference>
<comment type="function">
    <text evidence="7">Catalyzes the N-acylation of UDP-3-O-acylglucosamine using 3-hydroxyacyl-ACP as the acyl donor. Is involved in the biosynthesis of lipid A, a phosphorylated glycolipid that anchors the lipopolysaccharide to the outer membrane of the cell.</text>
</comment>
<dbReference type="InterPro" id="IPR020573">
    <property type="entry name" value="UDP_GlcNAc_AcTrfase_non-rep"/>
</dbReference>
<dbReference type="Gene3D" id="2.160.10.10">
    <property type="entry name" value="Hexapeptide repeat proteins"/>
    <property type="match status" value="1"/>
</dbReference>
<evidence type="ECO:0000256" key="3">
    <source>
        <dbReference type="ARBA" id="ARBA00022679"/>
    </source>
</evidence>
<sequence>MSMTLAQLAGALDARLQGNDDTLIEGVATLEQAQKQHVAFLANSKYRSQLEQTQAGAVILSEADAEGFEGNALIMANPYLGYAMVARLLDSTPAAASGIHPSAQVDPSAELGSNVSLGANVVVEAGVVIGDDVQVGPGCVIGPDVQIGSQTRLWANVTLYHGVRIGRECIIHAGAVIGSDGFGYANDKGQWIKIPQLGSVVIADKVEIGANTCIDRGALDDTRIEEGVILDNMVQIAHNVQIGAHTAIAGATVVAGSTKVGKHCIFGGNSAIAGHLEICDGTLLSGLTGVTGNIKTPGQYASPPPLQDAKTWRKNSVRMRQLDDMYRRLRALEKQLAEQAGDEK</sequence>
<feature type="domain" description="UDP-3-O-[3-hydroxymyristoyl] glucosamine N-acyltransferase non-repeat region" evidence="8">
    <location>
        <begin position="21"/>
        <end position="88"/>
    </location>
</feature>
<gene>
    <name evidence="7" type="primary">lpxD</name>
    <name evidence="9" type="ORF">SAMN02745129_4180</name>
</gene>
<dbReference type="AlphaFoldDB" id="A0A1M5YFM5"/>
<evidence type="ECO:0000256" key="5">
    <source>
        <dbReference type="ARBA" id="ARBA00023098"/>
    </source>
</evidence>
<dbReference type="STRING" id="299255.SAMN02745129_4180"/>
<dbReference type="InterPro" id="IPR007691">
    <property type="entry name" value="LpxD"/>
</dbReference>
<keyword evidence="2 7" id="KW-0441">Lipid A biosynthesis</keyword>
<reference evidence="10" key="1">
    <citation type="submission" date="2016-11" db="EMBL/GenBank/DDBJ databases">
        <authorList>
            <person name="Varghese N."/>
            <person name="Submissions S."/>
        </authorList>
    </citation>
    <scope>NUCLEOTIDE SEQUENCE [LARGE SCALE GENOMIC DNA]</scope>
    <source>
        <strain evidence="10">DSM 16917</strain>
    </source>
</reference>
<dbReference type="GO" id="GO:0016020">
    <property type="term" value="C:membrane"/>
    <property type="evidence" value="ECO:0007669"/>
    <property type="project" value="GOC"/>
</dbReference>
<keyword evidence="5 7" id="KW-0443">Lipid metabolism</keyword>
<dbReference type="Pfam" id="PF00132">
    <property type="entry name" value="Hexapep"/>
    <property type="match status" value="1"/>
</dbReference>
<name>A0A1M5YFM5_9GAMM</name>
<dbReference type="NCBIfam" id="NF002060">
    <property type="entry name" value="PRK00892.1"/>
    <property type="match status" value="1"/>
</dbReference>
<keyword evidence="3 7" id="KW-0808">Transferase</keyword>
<dbReference type="OrthoDB" id="9784739at2"/>
<dbReference type="PANTHER" id="PTHR43378:SF2">
    <property type="entry name" value="UDP-3-O-ACYLGLUCOSAMINE N-ACYLTRANSFERASE 1, MITOCHONDRIAL-RELATED"/>
    <property type="match status" value="1"/>
</dbReference>
<comment type="subunit">
    <text evidence="7">Homotrimer.</text>
</comment>
<evidence type="ECO:0000313" key="10">
    <source>
        <dbReference type="Proteomes" id="UP000184268"/>
    </source>
</evidence>
<evidence type="ECO:0000259" key="8">
    <source>
        <dbReference type="Pfam" id="PF04613"/>
    </source>
</evidence>
<dbReference type="Pfam" id="PF04613">
    <property type="entry name" value="LpxD"/>
    <property type="match status" value="1"/>
</dbReference>
<keyword evidence="1 7" id="KW-0444">Lipid biosynthesis</keyword>
<evidence type="ECO:0000256" key="4">
    <source>
        <dbReference type="ARBA" id="ARBA00022737"/>
    </source>
</evidence>
<dbReference type="UniPathway" id="UPA00973"/>
<dbReference type="GO" id="GO:0009245">
    <property type="term" value="P:lipid A biosynthetic process"/>
    <property type="evidence" value="ECO:0007669"/>
    <property type="project" value="UniProtKB-UniRule"/>
</dbReference>
<dbReference type="HAMAP" id="MF_00523">
    <property type="entry name" value="LpxD"/>
    <property type="match status" value="1"/>
</dbReference>
<dbReference type="NCBIfam" id="TIGR01853">
    <property type="entry name" value="lipid_A_lpxD"/>
    <property type="match status" value="1"/>
</dbReference>
<evidence type="ECO:0000256" key="1">
    <source>
        <dbReference type="ARBA" id="ARBA00022516"/>
    </source>
</evidence>
<evidence type="ECO:0000313" key="9">
    <source>
        <dbReference type="EMBL" id="SHI10699.1"/>
    </source>
</evidence>
<dbReference type="EC" id="2.3.1.191" evidence="7"/>
<keyword evidence="6 7" id="KW-0012">Acyltransferase</keyword>
<comment type="catalytic activity">
    <reaction evidence="7">
        <text>a UDP-3-O-[(3R)-3-hydroxyacyl]-alpha-D-glucosamine + a (3R)-hydroxyacyl-[ACP] = a UDP-2-N,3-O-bis[(3R)-3-hydroxyacyl]-alpha-D-glucosamine + holo-[ACP] + H(+)</text>
        <dbReference type="Rhea" id="RHEA:53836"/>
        <dbReference type="Rhea" id="RHEA-COMP:9685"/>
        <dbReference type="Rhea" id="RHEA-COMP:9945"/>
        <dbReference type="ChEBI" id="CHEBI:15378"/>
        <dbReference type="ChEBI" id="CHEBI:64479"/>
        <dbReference type="ChEBI" id="CHEBI:78827"/>
        <dbReference type="ChEBI" id="CHEBI:137740"/>
        <dbReference type="ChEBI" id="CHEBI:137748"/>
        <dbReference type="EC" id="2.3.1.191"/>
    </reaction>
</comment>
<evidence type="ECO:0000256" key="2">
    <source>
        <dbReference type="ARBA" id="ARBA00022556"/>
    </source>
</evidence>
<dbReference type="Gene3D" id="3.40.1390.10">
    <property type="entry name" value="MurE/MurF, N-terminal domain"/>
    <property type="match status" value="1"/>
</dbReference>
<dbReference type="Proteomes" id="UP000184268">
    <property type="component" value="Unassembled WGS sequence"/>
</dbReference>
<comment type="similarity">
    <text evidence="7">Belongs to the transferase hexapeptide repeat family. LpxD subfamily.</text>
</comment>
<dbReference type="Gene3D" id="1.20.5.170">
    <property type="match status" value="1"/>
</dbReference>